<dbReference type="InterPro" id="IPR012677">
    <property type="entry name" value="Nucleotide-bd_a/b_plait_sf"/>
</dbReference>
<gene>
    <name evidence="1" type="ORF">MGAL_10B080668</name>
</gene>
<evidence type="ECO:0000313" key="2">
    <source>
        <dbReference type="Proteomes" id="UP000596742"/>
    </source>
</evidence>
<accession>A0A8B6CMF1</accession>
<proteinExistence type="predicted"/>
<dbReference type="Gene3D" id="3.30.70.330">
    <property type="match status" value="1"/>
</dbReference>
<evidence type="ECO:0000313" key="1">
    <source>
        <dbReference type="EMBL" id="VDI06301.1"/>
    </source>
</evidence>
<comment type="caution">
    <text evidence="1">The sequence shown here is derived from an EMBL/GenBank/DDBJ whole genome shotgun (WGS) entry which is preliminary data.</text>
</comment>
<protein>
    <recommendedName>
        <fullName evidence="3">RRM domain-containing protein</fullName>
    </recommendedName>
</protein>
<keyword evidence="2" id="KW-1185">Reference proteome</keyword>
<sequence length="125" mass="14396">MRIHDNDEDKKLDGVSVSDCVIVSSFSHITTANTLELYFDNKKRCGAEGVRNVKMDRQLGKCWIYFEDPKSAVEVCRRSHVVDSKLLCVLMPEDTYHGNNRKLYCHCRERAGYNWLSTNTYVAVS</sequence>
<dbReference type="Pfam" id="PF23085">
    <property type="entry name" value="RRM_PARP14_3"/>
    <property type="match status" value="1"/>
</dbReference>
<dbReference type="Proteomes" id="UP000596742">
    <property type="component" value="Unassembled WGS sequence"/>
</dbReference>
<dbReference type="AlphaFoldDB" id="A0A8B6CMF1"/>
<organism evidence="1 2">
    <name type="scientific">Mytilus galloprovincialis</name>
    <name type="common">Mediterranean mussel</name>
    <dbReference type="NCBI Taxonomy" id="29158"/>
    <lineage>
        <taxon>Eukaryota</taxon>
        <taxon>Metazoa</taxon>
        <taxon>Spiralia</taxon>
        <taxon>Lophotrochozoa</taxon>
        <taxon>Mollusca</taxon>
        <taxon>Bivalvia</taxon>
        <taxon>Autobranchia</taxon>
        <taxon>Pteriomorphia</taxon>
        <taxon>Mytilida</taxon>
        <taxon>Mytiloidea</taxon>
        <taxon>Mytilidae</taxon>
        <taxon>Mytilinae</taxon>
        <taxon>Mytilus</taxon>
    </lineage>
</organism>
<name>A0A8B6CMF1_MYTGA</name>
<dbReference type="EMBL" id="UYJE01001908">
    <property type="protein sequence ID" value="VDI06301.1"/>
    <property type="molecule type" value="Genomic_DNA"/>
</dbReference>
<dbReference type="OrthoDB" id="6133115at2759"/>
<reference evidence="1" key="1">
    <citation type="submission" date="2018-11" db="EMBL/GenBank/DDBJ databases">
        <authorList>
            <person name="Alioto T."/>
            <person name="Alioto T."/>
        </authorList>
    </citation>
    <scope>NUCLEOTIDE SEQUENCE</scope>
</reference>
<evidence type="ECO:0008006" key="3">
    <source>
        <dbReference type="Google" id="ProtNLM"/>
    </source>
</evidence>